<evidence type="ECO:0000313" key="2">
    <source>
        <dbReference type="EMBL" id="KAK1512425.1"/>
    </source>
</evidence>
<dbReference type="AlphaFoldDB" id="A0AAI9YJ82"/>
<protein>
    <submittedName>
        <fullName evidence="2">Uncharacterized protein</fullName>
    </submittedName>
</protein>
<gene>
    <name evidence="2" type="ORF">CCOS01_14665</name>
</gene>
<name>A0AAI9YJ82_9PEZI</name>
<evidence type="ECO:0000256" key="1">
    <source>
        <dbReference type="SAM" id="MobiDB-lite"/>
    </source>
</evidence>
<accession>A0AAI9YJ82</accession>
<evidence type="ECO:0000313" key="3">
    <source>
        <dbReference type="Proteomes" id="UP001240678"/>
    </source>
</evidence>
<dbReference type="RefSeq" id="XP_060306639.1">
    <property type="nucleotide sequence ID" value="XM_060462808.1"/>
</dbReference>
<keyword evidence="3" id="KW-1185">Reference proteome</keyword>
<dbReference type="GeneID" id="85346355"/>
<dbReference type="Proteomes" id="UP001240678">
    <property type="component" value="Unassembled WGS sequence"/>
</dbReference>
<organism evidence="2 3">
    <name type="scientific">Colletotrichum costaricense</name>
    <dbReference type="NCBI Taxonomy" id="1209916"/>
    <lineage>
        <taxon>Eukaryota</taxon>
        <taxon>Fungi</taxon>
        <taxon>Dikarya</taxon>
        <taxon>Ascomycota</taxon>
        <taxon>Pezizomycotina</taxon>
        <taxon>Sordariomycetes</taxon>
        <taxon>Hypocreomycetidae</taxon>
        <taxon>Glomerellales</taxon>
        <taxon>Glomerellaceae</taxon>
        <taxon>Colletotrichum</taxon>
        <taxon>Colletotrichum acutatum species complex</taxon>
    </lineage>
</organism>
<proteinExistence type="predicted"/>
<reference evidence="2 3" key="1">
    <citation type="submission" date="2016-10" db="EMBL/GenBank/DDBJ databases">
        <title>The genome sequence of Colletotrichum fioriniae PJ7.</title>
        <authorList>
            <person name="Baroncelli R."/>
        </authorList>
    </citation>
    <scope>NUCLEOTIDE SEQUENCE [LARGE SCALE GENOMIC DNA]</scope>
    <source>
        <strain evidence="2 3">IMI 309622</strain>
    </source>
</reference>
<sequence length="119" mass="13075">MQWPGKCGSAASGKSQEGRATGRGTPLSHLPPPQLSFVTPHLTSRRQEQQATRAGVSCSLESRPWVLCGRPMCLSPVIAIPTVPTQPQPQPIRSSIRPPYSRRERALLFQFNPSSKFKV</sequence>
<feature type="region of interest" description="Disordered" evidence="1">
    <location>
        <begin position="1"/>
        <end position="55"/>
    </location>
</feature>
<dbReference type="EMBL" id="MOOE01000021">
    <property type="protein sequence ID" value="KAK1512425.1"/>
    <property type="molecule type" value="Genomic_DNA"/>
</dbReference>
<comment type="caution">
    <text evidence="2">The sequence shown here is derived from an EMBL/GenBank/DDBJ whole genome shotgun (WGS) entry which is preliminary data.</text>
</comment>